<dbReference type="GO" id="GO:0016779">
    <property type="term" value="F:nucleotidyltransferase activity"/>
    <property type="evidence" value="ECO:0007669"/>
    <property type="project" value="UniProtKB-KW"/>
</dbReference>
<protein>
    <submittedName>
        <fullName evidence="9">Molybdenum cofactor guanylyltransferase</fullName>
    </submittedName>
</protein>
<dbReference type="CDD" id="cd02503">
    <property type="entry name" value="MobA"/>
    <property type="match status" value="1"/>
</dbReference>
<feature type="domain" description="MobA-like NTP transferase" evidence="8">
    <location>
        <begin position="8"/>
        <end position="152"/>
    </location>
</feature>
<keyword evidence="6" id="KW-0342">GTP-binding</keyword>
<keyword evidence="3" id="KW-0479">Metal-binding</keyword>
<dbReference type="PANTHER" id="PTHR19136">
    <property type="entry name" value="MOLYBDENUM COFACTOR GUANYLYLTRANSFERASE"/>
    <property type="match status" value="1"/>
</dbReference>
<evidence type="ECO:0000259" key="8">
    <source>
        <dbReference type="Pfam" id="PF12804"/>
    </source>
</evidence>
<dbReference type="EMBL" id="CP102173">
    <property type="protein sequence ID" value="UUP12445.1"/>
    <property type="molecule type" value="Genomic_DNA"/>
</dbReference>
<evidence type="ECO:0000256" key="5">
    <source>
        <dbReference type="ARBA" id="ARBA00022842"/>
    </source>
</evidence>
<evidence type="ECO:0000313" key="9">
    <source>
        <dbReference type="EMBL" id="UUP12445.1"/>
    </source>
</evidence>
<keyword evidence="4" id="KW-0547">Nucleotide-binding</keyword>
<dbReference type="Proteomes" id="UP001316184">
    <property type="component" value="Chromosome"/>
</dbReference>
<dbReference type="RefSeq" id="WP_232399965.1">
    <property type="nucleotide sequence ID" value="NZ_CP102173.1"/>
</dbReference>
<dbReference type="PANTHER" id="PTHR19136:SF81">
    <property type="entry name" value="MOLYBDENUM COFACTOR GUANYLYLTRANSFERASE"/>
    <property type="match status" value="1"/>
</dbReference>
<name>A0ABY5M672_9ACTN</name>
<evidence type="ECO:0000256" key="3">
    <source>
        <dbReference type="ARBA" id="ARBA00022723"/>
    </source>
</evidence>
<keyword evidence="2" id="KW-0808">Transferase</keyword>
<keyword evidence="9" id="KW-0548">Nucleotidyltransferase</keyword>
<accession>A0ABY5M672</accession>
<evidence type="ECO:0000256" key="6">
    <source>
        <dbReference type="ARBA" id="ARBA00023134"/>
    </source>
</evidence>
<evidence type="ECO:0000256" key="4">
    <source>
        <dbReference type="ARBA" id="ARBA00022741"/>
    </source>
</evidence>
<evidence type="ECO:0000313" key="10">
    <source>
        <dbReference type="Proteomes" id="UP001316184"/>
    </source>
</evidence>
<organism evidence="9 10">
    <name type="scientific">Aeromicrobium wangtongii</name>
    <dbReference type="NCBI Taxonomy" id="2969247"/>
    <lineage>
        <taxon>Bacteria</taxon>
        <taxon>Bacillati</taxon>
        <taxon>Actinomycetota</taxon>
        <taxon>Actinomycetes</taxon>
        <taxon>Propionibacteriales</taxon>
        <taxon>Nocardioidaceae</taxon>
        <taxon>Aeromicrobium</taxon>
    </lineage>
</organism>
<dbReference type="InterPro" id="IPR025877">
    <property type="entry name" value="MobA-like_NTP_Trfase"/>
</dbReference>
<keyword evidence="10" id="KW-1185">Reference proteome</keyword>
<dbReference type="Pfam" id="PF12804">
    <property type="entry name" value="NTP_transf_3"/>
    <property type="match status" value="1"/>
</dbReference>
<proteinExistence type="predicted"/>
<keyword evidence="5" id="KW-0460">Magnesium</keyword>
<dbReference type="InterPro" id="IPR029044">
    <property type="entry name" value="Nucleotide-diphossugar_trans"/>
</dbReference>
<dbReference type="SUPFAM" id="SSF53448">
    <property type="entry name" value="Nucleotide-diphospho-sugar transferases"/>
    <property type="match status" value="1"/>
</dbReference>
<evidence type="ECO:0000256" key="7">
    <source>
        <dbReference type="ARBA" id="ARBA00023150"/>
    </source>
</evidence>
<evidence type="ECO:0000256" key="2">
    <source>
        <dbReference type="ARBA" id="ARBA00022679"/>
    </source>
</evidence>
<reference evidence="9 10" key="1">
    <citation type="submission" date="2022-08" db="EMBL/GenBank/DDBJ databases">
        <title>novel species in genus Aeromicrobium.</title>
        <authorList>
            <person name="Ye L."/>
        </authorList>
    </citation>
    <scope>NUCLEOTIDE SEQUENCE [LARGE SCALE GENOMIC DNA]</scope>
    <source>
        <strain evidence="10">zg-Y1379</strain>
    </source>
</reference>
<dbReference type="InterPro" id="IPR013482">
    <property type="entry name" value="Molybde_CF_guanTrfase"/>
</dbReference>
<evidence type="ECO:0000256" key="1">
    <source>
        <dbReference type="ARBA" id="ARBA00022490"/>
    </source>
</evidence>
<dbReference type="Gene3D" id="3.90.550.10">
    <property type="entry name" value="Spore Coat Polysaccharide Biosynthesis Protein SpsA, Chain A"/>
    <property type="match status" value="1"/>
</dbReference>
<keyword evidence="7" id="KW-0501">Molybdenum cofactor biosynthesis</keyword>
<sequence>MTPATYDAIVLAGGRSSRMGGIDKTGAVVGGRTLLGRACDAVADAGRLVVVGPPSLPGAPERAIAAREDPPFAGPVAAIGAGLDALGGVPAEVVVVLAADVPRAAEVVPVLLAALAEHPRADGVVPRSSDGHRQTLLAAYRSQRLAEVLAAAAPLTDLPVKRIVAMMDLVEISPDDAVVADIDTPEDLHRASEEMRRG</sequence>
<keyword evidence="1" id="KW-0963">Cytoplasm</keyword>
<gene>
    <name evidence="9" type="ORF">NQV15_11325</name>
</gene>